<dbReference type="CDD" id="cd00093">
    <property type="entry name" value="HTH_XRE"/>
    <property type="match status" value="1"/>
</dbReference>
<keyword evidence="3" id="KW-1185">Reference proteome</keyword>
<evidence type="ECO:0000313" key="2">
    <source>
        <dbReference type="EMBL" id="GMA40827.1"/>
    </source>
</evidence>
<sequence length="251" mass="28187">MPNERLRSALTSAGMSPRDLADRVEVDVKTVERWITSDRAPHRRTRAAVAAVLYLDETYLWPAAIPAQQVETATQQEFVAFHPNRNAIPAQRWLDLAANAKEHIDLWAFAASFLHDSLDDFFGIVADRAAHGVKVRLLFGDPESDAVRIRGIEEGLGDGFRGRCSNSWSYLAPFLSHPGIESRQHSSTLYNSHYRFDSILLINAHTLGIAAAKSPILEFQRIPGGRLFEQYCSSFESCWKATLVARYQQSD</sequence>
<gene>
    <name evidence="2" type="ORF">GCM10025883_28720</name>
</gene>
<dbReference type="RefSeq" id="WP_284304461.1">
    <property type="nucleotide sequence ID" value="NZ_BSUO01000001.1"/>
</dbReference>
<dbReference type="Gene3D" id="1.10.260.40">
    <property type="entry name" value="lambda repressor-like DNA-binding domains"/>
    <property type="match status" value="1"/>
</dbReference>
<dbReference type="InterPro" id="IPR001387">
    <property type="entry name" value="Cro/C1-type_HTH"/>
</dbReference>
<proteinExistence type="predicted"/>
<name>A0ABQ6ISD9_9MICO</name>
<dbReference type="SUPFAM" id="SSF56024">
    <property type="entry name" value="Phospholipase D/nuclease"/>
    <property type="match status" value="1"/>
</dbReference>
<dbReference type="SMART" id="SM00530">
    <property type="entry name" value="HTH_XRE"/>
    <property type="match status" value="1"/>
</dbReference>
<evidence type="ECO:0000259" key="1">
    <source>
        <dbReference type="SMART" id="SM00530"/>
    </source>
</evidence>
<dbReference type="SUPFAM" id="SSF47413">
    <property type="entry name" value="lambda repressor-like DNA-binding domains"/>
    <property type="match status" value="1"/>
</dbReference>
<accession>A0ABQ6ISD9</accession>
<dbReference type="EMBL" id="BSUO01000001">
    <property type="protein sequence ID" value="GMA40827.1"/>
    <property type="molecule type" value="Genomic_DNA"/>
</dbReference>
<evidence type="ECO:0000313" key="3">
    <source>
        <dbReference type="Proteomes" id="UP001157126"/>
    </source>
</evidence>
<dbReference type="CDD" id="cd00138">
    <property type="entry name" value="PLDc_SF"/>
    <property type="match status" value="1"/>
</dbReference>
<comment type="caution">
    <text evidence="2">The sequence shown here is derived from an EMBL/GenBank/DDBJ whole genome shotgun (WGS) entry which is preliminary data.</text>
</comment>
<feature type="domain" description="HTH cro/C1-type" evidence="1">
    <location>
        <begin position="5"/>
        <end position="60"/>
    </location>
</feature>
<dbReference type="InterPro" id="IPR010982">
    <property type="entry name" value="Lambda_DNA-bd_dom_sf"/>
</dbReference>
<organism evidence="2 3">
    <name type="scientific">Mobilicoccus caccae</name>
    <dbReference type="NCBI Taxonomy" id="1859295"/>
    <lineage>
        <taxon>Bacteria</taxon>
        <taxon>Bacillati</taxon>
        <taxon>Actinomycetota</taxon>
        <taxon>Actinomycetes</taxon>
        <taxon>Micrococcales</taxon>
        <taxon>Dermatophilaceae</taxon>
        <taxon>Mobilicoccus</taxon>
    </lineage>
</organism>
<protein>
    <submittedName>
        <fullName evidence="2">XRE family transcriptional regulator</fullName>
    </submittedName>
</protein>
<dbReference type="Proteomes" id="UP001157126">
    <property type="component" value="Unassembled WGS sequence"/>
</dbReference>
<reference evidence="3" key="1">
    <citation type="journal article" date="2019" name="Int. J. Syst. Evol. Microbiol.">
        <title>The Global Catalogue of Microorganisms (GCM) 10K type strain sequencing project: providing services to taxonomists for standard genome sequencing and annotation.</title>
        <authorList>
            <consortium name="The Broad Institute Genomics Platform"/>
            <consortium name="The Broad Institute Genome Sequencing Center for Infectious Disease"/>
            <person name="Wu L."/>
            <person name="Ma J."/>
        </authorList>
    </citation>
    <scope>NUCLEOTIDE SEQUENCE [LARGE SCALE GENOMIC DNA]</scope>
    <source>
        <strain evidence="3">NBRC 113072</strain>
    </source>
</reference>